<keyword evidence="13" id="KW-1185">Reference proteome</keyword>
<keyword evidence="4" id="KW-0963">Cytoplasm</keyword>
<dbReference type="RefSeq" id="WP_236983586.1">
    <property type="nucleotide sequence ID" value="NZ_AP023086.1"/>
</dbReference>
<dbReference type="KEGG" id="marq:MARGE09_P3097"/>
<dbReference type="GO" id="GO:0030428">
    <property type="term" value="C:cell septum"/>
    <property type="evidence" value="ECO:0007669"/>
    <property type="project" value="TreeGrafter"/>
</dbReference>
<keyword evidence="5 12" id="KW-0132">Cell division</keyword>
<dbReference type="PANTHER" id="PTHR34981">
    <property type="entry name" value="CELL DIVISION PROTEIN ZAPA"/>
    <property type="match status" value="1"/>
</dbReference>
<dbReference type="GO" id="GO:0000917">
    <property type="term" value="P:division septum assembly"/>
    <property type="evidence" value="ECO:0007669"/>
    <property type="project" value="UniProtKB-KW"/>
</dbReference>
<dbReference type="InterPro" id="IPR007838">
    <property type="entry name" value="Cell_div_ZapA-like"/>
</dbReference>
<evidence type="ECO:0000313" key="12">
    <source>
        <dbReference type="EMBL" id="BCD98896.1"/>
    </source>
</evidence>
<evidence type="ECO:0000256" key="6">
    <source>
        <dbReference type="ARBA" id="ARBA00023054"/>
    </source>
</evidence>
<dbReference type="PANTHER" id="PTHR34981:SF1">
    <property type="entry name" value="CELL DIVISION PROTEIN ZAPA"/>
    <property type="match status" value="1"/>
</dbReference>
<dbReference type="GO" id="GO:0005829">
    <property type="term" value="C:cytosol"/>
    <property type="evidence" value="ECO:0007669"/>
    <property type="project" value="TreeGrafter"/>
</dbReference>
<evidence type="ECO:0000256" key="3">
    <source>
        <dbReference type="ARBA" id="ARBA00015195"/>
    </source>
</evidence>
<sequence>MSKLSTPSDRAQKVTVDILNREFAVACTPSEKPALLEAAKLLDERARKLRSQGASTSQFDQLLVVVALNLCNELKNTAPINSGKDATLEDPQRIKQLIEKIDQVLVE</sequence>
<evidence type="ECO:0000313" key="13">
    <source>
        <dbReference type="Proteomes" id="UP001320119"/>
    </source>
</evidence>
<dbReference type="InterPro" id="IPR042233">
    <property type="entry name" value="Cell_div_ZapA_N"/>
</dbReference>
<dbReference type="GO" id="GO:0043093">
    <property type="term" value="P:FtsZ-dependent cytokinesis"/>
    <property type="evidence" value="ECO:0007669"/>
    <property type="project" value="TreeGrafter"/>
</dbReference>
<evidence type="ECO:0000256" key="1">
    <source>
        <dbReference type="ARBA" id="ARBA00004496"/>
    </source>
</evidence>
<organism evidence="12 13">
    <name type="scientific">Marinagarivorans cellulosilyticus</name>
    <dbReference type="NCBI Taxonomy" id="2721545"/>
    <lineage>
        <taxon>Bacteria</taxon>
        <taxon>Pseudomonadati</taxon>
        <taxon>Pseudomonadota</taxon>
        <taxon>Gammaproteobacteria</taxon>
        <taxon>Cellvibrionales</taxon>
        <taxon>Cellvibrionaceae</taxon>
        <taxon>Marinagarivorans</taxon>
    </lineage>
</organism>
<dbReference type="SUPFAM" id="SSF102829">
    <property type="entry name" value="Cell division protein ZapA-like"/>
    <property type="match status" value="1"/>
</dbReference>
<dbReference type="EMBL" id="AP023086">
    <property type="protein sequence ID" value="BCD98896.1"/>
    <property type="molecule type" value="Genomic_DNA"/>
</dbReference>
<evidence type="ECO:0000256" key="8">
    <source>
        <dbReference type="ARBA" id="ARBA00023306"/>
    </source>
</evidence>
<dbReference type="Proteomes" id="UP001320119">
    <property type="component" value="Chromosome"/>
</dbReference>
<gene>
    <name evidence="12" type="ORF">MARGE09_P3097</name>
</gene>
<evidence type="ECO:0000256" key="7">
    <source>
        <dbReference type="ARBA" id="ARBA00023210"/>
    </source>
</evidence>
<comment type="subcellular location">
    <subcellularLocation>
        <location evidence="1">Cytoplasm</location>
    </subcellularLocation>
</comment>
<name>A0AAN2BLD7_9GAMM</name>
<evidence type="ECO:0000256" key="2">
    <source>
        <dbReference type="ARBA" id="ARBA00010074"/>
    </source>
</evidence>
<dbReference type="GO" id="GO:0000921">
    <property type="term" value="P:septin ring assembly"/>
    <property type="evidence" value="ECO:0007669"/>
    <property type="project" value="TreeGrafter"/>
</dbReference>
<protein>
    <recommendedName>
        <fullName evidence="3">Cell division protein ZapA</fullName>
    </recommendedName>
    <alternativeName>
        <fullName evidence="11">Z ring-associated protein ZapA</fullName>
    </alternativeName>
</protein>
<dbReference type="GO" id="GO:0032153">
    <property type="term" value="C:cell division site"/>
    <property type="evidence" value="ECO:0007669"/>
    <property type="project" value="TreeGrafter"/>
</dbReference>
<accession>A0AAN2BLD7</accession>
<evidence type="ECO:0000256" key="4">
    <source>
        <dbReference type="ARBA" id="ARBA00022490"/>
    </source>
</evidence>
<comment type="function">
    <text evidence="9">Activator of cell division through the inhibition of FtsZ GTPase activity, therefore promoting FtsZ assembly into bundles of protofilaments necessary for the formation of the division Z ring. It is recruited early at mid-cell but it is not essential for cell division.</text>
</comment>
<dbReference type="AlphaFoldDB" id="A0AAN2BLD7"/>
<evidence type="ECO:0000256" key="5">
    <source>
        <dbReference type="ARBA" id="ARBA00022618"/>
    </source>
</evidence>
<keyword evidence="7" id="KW-0717">Septation</keyword>
<comment type="similarity">
    <text evidence="2">Belongs to the ZapA family. Type 1 subfamily.</text>
</comment>
<comment type="subunit">
    <text evidence="10">Homodimer. Interacts with FtsZ.</text>
</comment>
<keyword evidence="8" id="KW-0131">Cell cycle</keyword>
<evidence type="ECO:0000256" key="10">
    <source>
        <dbReference type="ARBA" id="ARBA00026068"/>
    </source>
</evidence>
<evidence type="ECO:0000256" key="9">
    <source>
        <dbReference type="ARBA" id="ARBA00024910"/>
    </source>
</evidence>
<dbReference type="InterPro" id="IPR036192">
    <property type="entry name" value="Cell_div_ZapA-like_sf"/>
</dbReference>
<evidence type="ECO:0000256" key="11">
    <source>
        <dbReference type="ARBA" id="ARBA00033158"/>
    </source>
</evidence>
<proteinExistence type="inferred from homology"/>
<reference evidence="12 13" key="1">
    <citation type="journal article" date="2022" name="IScience">
        <title>An ultrasensitive nanofiber-based assay for enzymatic hydrolysis and deep-sea microbial degradation of cellulose.</title>
        <authorList>
            <person name="Tsudome M."/>
            <person name="Tachioka M."/>
            <person name="Miyazaki M."/>
            <person name="Uchimura K."/>
            <person name="Tsuda M."/>
            <person name="Takaki Y."/>
            <person name="Deguchi S."/>
        </authorList>
    </citation>
    <scope>NUCLEOTIDE SEQUENCE [LARGE SCALE GENOMIC DNA]</scope>
    <source>
        <strain evidence="12 13">GE09</strain>
    </source>
</reference>
<dbReference type="Pfam" id="PF05164">
    <property type="entry name" value="ZapA"/>
    <property type="match status" value="1"/>
</dbReference>
<keyword evidence="6" id="KW-0175">Coiled coil</keyword>
<dbReference type="Gene3D" id="3.30.160.880">
    <property type="entry name" value="Cell division protein ZapA protomer, N-terminal domain"/>
    <property type="match status" value="1"/>
</dbReference>